<reference evidence="1 2" key="1">
    <citation type="submission" date="2020-04" db="EMBL/GenBank/DDBJ databases">
        <authorList>
            <person name="Laetsch R D."/>
            <person name="Stevens L."/>
            <person name="Kumar S."/>
            <person name="Blaxter L. M."/>
        </authorList>
    </citation>
    <scope>NUCLEOTIDE SEQUENCE [LARGE SCALE GENOMIC DNA]</scope>
</reference>
<gene>
    <name evidence="1" type="ORF">CBOVIS_LOCUS3114</name>
</gene>
<organism evidence="1 2">
    <name type="scientific">Caenorhabditis bovis</name>
    <dbReference type="NCBI Taxonomy" id="2654633"/>
    <lineage>
        <taxon>Eukaryota</taxon>
        <taxon>Metazoa</taxon>
        <taxon>Ecdysozoa</taxon>
        <taxon>Nematoda</taxon>
        <taxon>Chromadorea</taxon>
        <taxon>Rhabditida</taxon>
        <taxon>Rhabditina</taxon>
        <taxon>Rhabditomorpha</taxon>
        <taxon>Rhabditoidea</taxon>
        <taxon>Rhabditidae</taxon>
        <taxon>Peloderinae</taxon>
        <taxon>Caenorhabditis</taxon>
    </lineage>
</organism>
<dbReference type="AlphaFoldDB" id="A0A8S1EKD2"/>
<dbReference type="Proteomes" id="UP000494206">
    <property type="component" value="Unassembled WGS sequence"/>
</dbReference>
<proteinExistence type="predicted"/>
<name>A0A8S1EKD2_9PELO</name>
<protein>
    <submittedName>
        <fullName evidence="1">Uncharacterized protein</fullName>
    </submittedName>
</protein>
<evidence type="ECO:0000313" key="1">
    <source>
        <dbReference type="EMBL" id="CAB3400104.1"/>
    </source>
</evidence>
<comment type="caution">
    <text evidence="1">The sequence shown here is derived from an EMBL/GenBank/DDBJ whole genome shotgun (WGS) entry which is preliminary data.</text>
</comment>
<dbReference type="EMBL" id="CADEPM010000002">
    <property type="protein sequence ID" value="CAB3400104.1"/>
    <property type="molecule type" value="Genomic_DNA"/>
</dbReference>
<keyword evidence="2" id="KW-1185">Reference proteome</keyword>
<evidence type="ECO:0000313" key="2">
    <source>
        <dbReference type="Proteomes" id="UP000494206"/>
    </source>
</evidence>
<sequence length="108" mass="13111">MGSLEGLRNECIATWNGLEENLERYQQARNRYATLEHPLMPDLLNSFDEYYRQLRLEREKCSQLIDEEHDHELIHHHSEMLYCTYTQMRVIASATNYETFYADTRRRH</sequence>
<accession>A0A8S1EKD2</accession>